<dbReference type="Gene3D" id="3.30.200.20">
    <property type="entry name" value="Phosphorylase Kinase, domain 1"/>
    <property type="match status" value="1"/>
</dbReference>
<sequence>MKTIPTAPSASETGVAAAVASTLQQQLGALAPAIPDPALAGPLAYFAAASGWAASALEAPQRAINLGPVLDSLRADARALLRASDPDAATSSDDAALIGELAAAAAHGVPEAQNLLAEFVAALRVLEDGPLDAPDLDAGGVQVGVDAVSAYLRQYHADPNATAHEVNYLPGGFSKTTILVSATIRGERRELVLRQVPDGLGEHTLAQEYAVLSAVAHTDLPIPKPLWIEETPNSLGGSFFACTRVPGAALGNVFGVEDNIPQSFAQDLAEALARLHTVAPSTITAAPRSPMRNPAEIQAAIDALETLAIRAAGPLSPRVAALLEWLRANIPTGDRPTALLHGDMSLHNVLAHEGRLTALLDWELSHLGDPAEDLAFLRQSLEPAFPWEDFVDRYVTAGGVRPDPAAEHFYTVWQETWRHIYCLNHRHIFLGNRSVPYMVAGVVFSSRFLDSAIAAAFGVRSGHSEPKSLIPAPAAETR</sequence>
<dbReference type="InterPro" id="IPR011009">
    <property type="entry name" value="Kinase-like_dom_sf"/>
</dbReference>
<reference evidence="2" key="1">
    <citation type="submission" date="2022-01" db="EMBL/GenBank/DDBJ databases">
        <authorList>
            <person name="Jo J.-H."/>
            <person name="Im W.-T."/>
        </authorList>
    </citation>
    <scope>NUCLEOTIDE SEQUENCE</scope>
    <source>
        <strain evidence="2">I2-34</strain>
    </source>
</reference>
<gene>
    <name evidence="2" type="ORF">LVY72_05255</name>
</gene>
<dbReference type="InterPro" id="IPR041726">
    <property type="entry name" value="ACAD10_11_N"/>
</dbReference>
<dbReference type="InterPro" id="IPR051678">
    <property type="entry name" value="AGP_Transferase"/>
</dbReference>
<dbReference type="InterPro" id="IPR002575">
    <property type="entry name" value="Aminoglycoside_PTrfase"/>
</dbReference>
<dbReference type="Pfam" id="PF01636">
    <property type="entry name" value="APH"/>
    <property type="match status" value="1"/>
</dbReference>
<dbReference type="CDD" id="cd05154">
    <property type="entry name" value="ACAD10_11_N-like"/>
    <property type="match status" value="1"/>
</dbReference>
<comment type="caution">
    <text evidence="2">The sequence shown here is derived from an EMBL/GenBank/DDBJ whole genome shotgun (WGS) entry which is preliminary data.</text>
</comment>
<organism evidence="2 3">
    <name type="scientific">Arthrobacter hankyongi</name>
    <dbReference type="NCBI Taxonomy" id="2904801"/>
    <lineage>
        <taxon>Bacteria</taxon>
        <taxon>Bacillati</taxon>
        <taxon>Actinomycetota</taxon>
        <taxon>Actinomycetes</taxon>
        <taxon>Micrococcales</taxon>
        <taxon>Micrococcaceae</taxon>
        <taxon>Arthrobacter</taxon>
    </lineage>
</organism>
<dbReference type="RefSeq" id="WP_237818424.1">
    <property type="nucleotide sequence ID" value="NZ_JAKLTQ010000002.1"/>
</dbReference>
<dbReference type="EMBL" id="JAKLTQ010000002">
    <property type="protein sequence ID" value="MCG2621320.1"/>
    <property type="molecule type" value="Genomic_DNA"/>
</dbReference>
<evidence type="ECO:0000259" key="1">
    <source>
        <dbReference type="Pfam" id="PF01636"/>
    </source>
</evidence>
<evidence type="ECO:0000313" key="2">
    <source>
        <dbReference type="EMBL" id="MCG2621320.1"/>
    </source>
</evidence>
<dbReference type="PANTHER" id="PTHR21310">
    <property type="entry name" value="AMINOGLYCOSIDE PHOSPHOTRANSFERASE-RELATED-RELATED"/>
    <property type="match status" value="1"/>
</dbReference>
<dbReference type="Gene3D" id="3.90.1200.10">
    <property type="match status" value="1"/>
</dbReference>
<protein>
    <submittedName>
        <fullName evidence="2">Phosphotransferase family protein</fullName>
    </submittedName>
</protein>
<accession>A0ABS9L3X1</accession>
<dbReference type="Proteomes" id="UP001165368">
    <property type="component" value="Unassembled WGS sequence"/>
</dbReference>
<name>A0ABS9L3X1_9MICC</name>
<feature type="domain" description="Aminoglycoside phosphotransferase" evidence="1">
    <location>
        <begin position="169"/>
        <end position="407"/>
    </location>
</feature>
<keyword evidence="3" id="KW-1185">Reference proteome</keyword>
<evidence type="ECO:0000313" key="3">
    <source>
        <dbReference type="Proteomes" id="UP001165368"/>
    </source>
</evidence>
<dbReference type="SUPFAM" id="SSF56112">
    <property type="entry name" value="Protein kinase-like (PK-like)"/>
    <property type="match status" value="1"/>
</dbReference>
<proteinExistence type="predicted"/>